<proteinExistence type="predicted"/>
<reference evidence="1 2" key="1">
    <citation type="submission" date="2017-06" db="EMBL/GenBank/DDBJ databases">
        <title>Genome of Fusarium nygamai isolate CS10214.</title>
        <authorList>
            <person name="Gardiner D.M."/>
            <person name="Obanor F."/>
            <person name="Kazan K."/>
        </authorList>
    </citation>
    <scope>NUCLEOTIDE SEQUENCE [LARGE SCALE GENOMIC DNA]</scope>
    <source>
        <strain evidence="1 2">CS10214</strain>
    </source>
</reference>
<gene>
    <name evidence="1" type="ORF">FNYG_14945</name>
</gene>
<organism evidence="1 2">
    <name type="scientific">Gibberella nygamai</name>
    <name type="common">Bean root rot disease fungus</name>
    <name type="synonym">Fusarium nygamai</name>
    <dbReference type="NCBI Taxonomy" id="42673"/>
    <lineage>
        <taxon>Eukaryota</taxon>
        <taxon>Fungi</taxon>
        <taxon>Dikarya</taxon>
        <taxon>Ascomycota</taxon>
        <taxon>Pezizomycotina</taxon>
        <taxon>Sordariomycetes</taxon>
        <taxon>Hypocreomycetidae</taxon>
        <taxon>Hypocreales</taxon>
        <taxon>Nectriaceae</taxon>
        <taxon>Fusarium</taxon>
        <taxon>Fusarium fujikuroi species complex</taxon>
    </lineage>
</organism>
<dbReference type="Proteomes" id="UP000236664">
    <property type="component" value="Unassembled WGS sequence"/>
</dbReference>
<dbReference type="AlphaFoldDB" id="A0A2K0UNE5"/>
<evidence type="ECO:0000313" key="2">
    <source>
        <dbReference type="Proteomes" id="UP000236664"/>
    </source>
</evidence>
<dbReference type="OrthoDB" id="4468869at2759"/>
<sequence length="95" mass="10468">MAAARPTRILLDVSDNVSPIKDEERPVCEEWLQSVGFLAPGKDQDMWVAIVRNWEQFLKATKTKITGSGASHRFVQGPAAKKREAIKGAFWGGNG</sequence>
<comment type="caution">
    <text evidence="1">The sequence shown here is derived from an EMBL/GenBank/DDBJ whole genome shotgun (WGS) entry which is preliminary data.</text>
</comment>
<dbReference type="EMBL" id="MTQA01000428">
    <property type="protein sequence ID" value="PNP59307.1"/>
    <property type="molecule type" value="Genomic_DNA"/>
</dbReference>
<keyword evidence="2" id="KW-1185">Reference proteome</keyword>
<name>A0A2K0UNE5_GIBNY</name>
<protein>
    <submittedName>
        <fullName evidence="1">Uncharacterized protein</fullName>
    </submittedName>
</protein>
<evidence type="ECO:0000313" key="1">
    <source>
        <dbReference type="EMBL" id="PNP59307.1"/>
    </source>
</evidence>
<accession>A0A2K0UNE5</accession>